<evidence type="ECO:0000313" key="3">
    <source>
        <dbReference type="EMBL" id="TQN48898.1"/>
    </source>
</evidence>
<evidence type="ECO:0000313" key="4">
    <source>
        <dbReference type="Proteomes" id="UP000320085"/>
    </source>
</evidence>
<reference evidence="3 4" key="1">
    <citation type="submission" date="2019-06" db="EMBL/GenBank/DDBJ databases">
        <title>Sequencing the genomes of 1000 actinobacteria strains.</title>
        <authorList>
            <person name="Klenk H.-P."/>
        </authorList>
    </citation>
    <scope>NUCLEOTIDE SEQUENCE [LARGE SCALE GENOMIC DNA]</scope>
    <source>
        <strain evidence="3 4">DSM 21776</strain>
    </source>
</reference>
<dbReference type="PROSITE" id="PS51462">
    <property type="entry name" value="NUDIX"/>
    <property type="match status" value="1"/>
</dbReference>
<dbReference type="Gene3D" id="3.90.79.10">
    <property type="entry name" value="Nucleoside Triphosphate Pyrophosphohydrolase"/>
    <property type="match status" value="1"/>
</dbReference>
<keyword evidence="1" id="KW-0378">Hydrolase</keyword>
<dbReference type="AlphaFoldDB" id="A0A543PXT4"/>
<dbReference type="GO" id="GO:0016787">
    <property type="term" value="F:hydrolase activity"/>
    <property type="evidence" value="ECO:0007669"/>
    <property type="project" value="UniProtKB-KW"/>
</dbReference>
<feature type="domain" description="Nudix hydrolase" evidence="2">
    <location>
        <begin position="97"/>
        <end position="237"/>
    </location>
</feature>
<sequence length="243" mass="25698">MTRPVRTNVPGGVHVVGVVGTGGAGGAVARARLAHGADPVHVLAQSGWAADSAHSATVREDGALELTYLVSALDGIPPRVPEVPRDLGVAPDEVGEPYQRVAAYAVVTSERGVLLTQFNSQTHVAGDWGLPRGGLDDGESPVAGVHREVWEETGQRIDLGDLITVQSQHWVGRAPSGALEDFHAVRIVYAATCPEPTEIVIHDVGGTTSDARWVPVDRIDDYPLTSSWRRLAALHDLGERPGS</sequence>
<dbReference type="CDD" id="cd02883">
    <property type="entry name" value="NUDIX_Hydrolase"/>
    <property type="match status" value="1"/>
</dbReference>
<dbReference type="PANTHER" id="PTHR43736:SF2">
    <property type="entry name" value="MUTT_NUDIX FAMILY PROTEIN"/>
    <property type="match status" value="1"/>
</dbReference>
<dbReference type="Proteomes" id="UP000320085">
    <property type="component" value="Unassembled WGS sequence"/>
</dbReference>
<dbReference type="InterPro" id="IPR000086">
    <property type="entry name" value="NUDIX_hydrolase_dom"/>
</dbReference>
<dbReference type="Pfam" id="PF00293">
    <property type="entry name" value="NUDIX"/>
    <property type="match status" value="1"/>
</dbReference>
<dbReference type="InterPro" id="IPR020084">
    <property type="entry name" value="NUDIX_hydrolase_CS"/>
</dbReference>
<evidence type="ECO:0000259" key="2">
    <source>
        <dbReference type="PROSITE" id="PS51462"/>
    </source>
</evidence>
<dbReference type="PANTHER" id="PTHR43736">
    <property type="entry name" value="ADP-RIBOSE PYROPHOSPHATASE"/>
    <property type="match status" value="1"/>
</dbReference>
<name>A0A543PXT4_9MICO</name>
<evidence type="ECO:0000256" key="1">
    <source>
        <dbReference type="ARBA" id="ARBA00022801"/>
    </source>
</evidence>
<dbReference type="PROSITE" id="PS00893">
    <property type="entry name" value="NUDIX_BOX"/>
    <property type="match status" value="1"/>
</dbReference>
<dbReference type="SUPFAM" id="SSF55811">
    <property type="entry name" value="Nudix"/>
    <property type="match status" value="1"/>
</dbReference>
<proteinExistence type="predicted"/>
<organism evidence="3 4">
    <name type="scientific">Humibacillus xanthopallidus</name>
    <dbReference type="NCBI Taxonomy" id="412689"/>
    <lineage>
        <taxon>Bacteria</taxon>
        <taxon>Bacillati</taxon>
        <taxon>Actinomycetota</taxon>
        <taxon>Actinomycetes</taxon>
        <taxon>Micrococcales</taxon>
        <taxon>Intrasporangiaceae</taxon>
        <taxon>Humibacillus</taxon>
    </lineage>
</organism>
<gene>
    <name evidence="3" type="ORF">FHX52_2053</name>
</gene>
<accession>A0A543PXT4</accession>
<comment type="caution">
    <text evidence="3">The sequence shown here is derived from an EMBL/GenBank/DDBJ whole genome shotgun (WGS) entry which is preliminary data.</text>
</comment>
<dbReference type="InterPro" id="IPR015797">
    <property type="entry name" value="NUDIX_hydrolase-like_dom_sf"/>
</dbReference>
<protein>
    <submittedName>
        <fullName evidence="3">ADP-ribose pyrophosphatase YjhB (NUDIX family)</fullName>
    </submittedName>
</protein>
<dbReference type="EMBL" id="VFQF01000001">
    <property type="protein sequence ID" value="TQN48898.1"/>
    <property type="molecule type" value="Genomic_DNA"/>
</dbReference>